<feature type="DNA-binding region" description="H-T-H motif" evidence="4">
    <location>
        <begin position="28"/>
        <end position="47"/>
    </location>
</feature>
<evidence type="ECO:0000259" key="5">
    <source>
        <dbReference type="PROSITE" id="PS50977"/>
    </source>
</evidence>
<evidence type="ECO:0000313" key="9">
    <source>
        <dbReference type="Proteomes" id="UP001156881"/>
    </source>
</evidence>
<dbReference type="RefSeq" id="WP_183502771.1">
    <property type="nucleotide sequence ID" value="NZ_BSPG01000008.1"/>
</dbReference>
<protein>
    <submittedName>
        <fullName evidence="7">AcrR family transcriptional regulator</fullName>
    </submittedName>
    <submittedName>
        <fullName evidence="6">TetR family transcriptional regulator</fullName>
    </submittedName>
</protein>
<name>A0A7W6F661_9HYPH</name>
<accession>A0A7W6F661</accession>
<dbReference type="SUPFAM" id="SSF46689">
    <property type="entry name" value="Homeodomain-like"/>
    <property type="match status" value="1"/>
</dbReference>
<dbReference type="SUPFAM" id="SSF48498">
    <property type="entry name" value="Tetracyclin repressor-like, C-terminal domain"/>
    <property type="match status" value="1"/>
</dbReference>
<evidence type="ECO:0000313" key="6">
    <source>
        <dbReference type="EMBL" id="GLS43987.1"/>
    </source>
</evidence>
<evidence type="ECO:0000256" key="2">
    <source>
        <dbReference type="ARBA" id="ARBA00023125"/>
    </source>
</evidence>
<dbReference type="EMBL" id="JACIDN010000002">
    <property type="protein sequence ID" value="MBB3901656.1"/>
    <property type="molecule type" value="Genomic_DNA"/>
</dbReference>
<keyword evidence="2 4" id="KW-0238">DNA-binding</keyword>
<evidence type="ECO:0000313" key="7">
    <source>
        <dbReference type="EMBL" id="MBB3901656.1"/>
    </source>
</evidence>
<dbReference type="Proteomes" id="UP000517759">
    <property type="component" value="Unassembled WGS sequence"/>
</dbReference>
<reference evidence="9" key="2">
    <citation type="journal article" date="2019" name="Int. J. Syst. Evol. Microbiol.">
        <title>The Global Catalogue of Microorganisms (GCM) 10K type strain sequencing project: providing services to taxonomists for standard genome sequencing and annotation.</title>
        <authorList>
            <consortium name="The Broad Institute Genomics Platform"/>
            <consortium name="The Broad Institute Genome Sequencing Center for Infectious Disease"/>
            <person name="Wu L."/>
            <person name="Ma J."/>
        </authorList>
    </citation>
    <scope>NUCLEOTIDE SEQUENCE [LARGE SCALE GENOMIC DNA]</scope>
    <source>
        <strain evidence="9">NBRC 107710</strain>
    </source>
</reference>
<dbReference type="InterPro" id="IPR001647">
    <property type="entry name" value="HTH_TetR"/>
</dbReference>
<evidence type="ECO:0000313" key="8">
    <source>
        <dbReference type="Proteomes" id="UP000517759"/>
    </source>
</evidence>
<organism evidence="7 8">
    <name type="scientific">Methylobacterium brachythecii</name>
    <dbReference type="NCBI Taxonomy" id="1176177"/>
    <lineage>
        <taxon>Bacteria</taxon>
        <taxon>Pseudomonadati</taxon>
        <taxon>Pseudomonadota</taxon>
        <taxon>Alphaproteobacteria</taxon>
        <taxon>Hyphomicrobiales</taxon>
        <taxon>Methylobacteriaceae</taxon>
        <taxon>Methylobacterium</taxon>
    </lineage>
</organism>
<reference evidence="7 8" key="3">
    <citation type="submission" date="2020-08" db="EMBL/GenBank/DDBJ databases">
        <title>Genomic Encyclopedia of Type Strains, Phase IV (KMG-IV): sequencing the most valuable type-strain genomes for metagenomic binning, comparative biology and taxonomic classification.</title>
        <authorList>
            <person name="Goeker M."/>
        </authorList>
    </citation>
    <scope>NUCLEOTIDE SEQUENCE [LARGE SCALE GENOMIC DNA]</scope>
    <source>
        <strain evidence="7 8">DSM 24105</strain>
    </source>
</reference>
<dbReference type="PROSITE" id="PS50977">
    <property type="entry name" value="HTH_TETR_2"/>
    <property type="match status" value="1"/>
</dbReference>
<gene>
    <name evidence="6" type="ORF">GCM10007884_19730</name>
    <name evidence="7" type="ORF">GGR33_001142</name>
</gene>
<keyword evidence="1" id="KW-0805">Transcription regulation</keyword>
<proteinExistence type="predicted"/>
<comment type="caution">
    <text evidence="7">The sequence shown here is derived from an EMBL/GenBank/DDBJ whole genome shotgun (WGS) entry which is preliminary data.</text>
</comment>
<dbReference type="Proteomes" id="UP001156881">
    <property type="component" value="Unassembled WGS sequence"/>
</dbReference>
<reference evidence="6" key="1">
    <citation type="journal article" date="2014" name="Int. J. Syst. Evol. Microbiol.">
        <title>Complete genome of a new Firmicutes species belonging to the dominant human colonic microbiota ('Ruminococcus bicirculans') reveals two chromosomes and a selective capacity to utilize plant glucans.</title>
        <authorList>
            <consortium name="NISC Comparative Sequencing Program"/>
            <person name="Wegmann U."/>
            <person name="Louis P."/>
            <person name="Goesmann A."/>
            <person name="Henrissat B."/>
            <person name="Duncan S.H."/>
            <person name="Flint H.J."/>
        </authorList>
    </citation>
    <scope>NUCLEOTIDE SEQUENCE</scope>
    <source>
        <strain evidence="6">NBRC 107710</strain>
    </source>
</reference>
<keyword evidence="3" id="KW-0804">Transcription</keyword>
<dbReference type="GO" id="GO:0003677">
    <property type="term" value="F:DNA binding"/>
    <property type="evidence" value="ECO:0007669"/>
    <property type="project" value="UniProtKB-UniRule"/>
</dbReference>
<evidence type="ECO:0000256" key="4">
    <source>
        <dbReference type="PROSITE-ProRule" id="PRU00335"/>
    </source>
</evidence>
<evidence type="ECO:0000256" key="1">
    <source>
        <dbReference type="ARBA" id="ARBA00023015"/>
    </source>
</evidence>
<dbReference type="Pfam" id="PF00440">
    <property type="entry name" value="TetR_N"/>
    <property type="match status" value="1"/>
</dbReference>
<dbReference type="AlphaFoldDB" id="A0A7W6F661"/>
<dbReference type="PANTHER" id="PTHR47506:SF1">
    <property type="entry name" value="HTH-TYPE TRANSCRIPTIONAL REGULATOR YJDC"/>
    <property type="match status" value="1"/>
</dbReference>
<sequence length="189" mass="20779">MPRTVKARADVLPALAEVFREYGYEGASLSLIGQRTELGKGSLYHFFPGGKEEMANAVLDEIDGWFETRMFKPLRDEADASAAIRAMLADTLSYFRSGRRVCLVGALALGDARDRFAERINVYFAAWRDALASALVRQGLDESEARPLAEDAVALIQGGLVAARAMDDPSLFERLLARLETRLLPPAKS</sequence>
<dbReference type="InterPro" id="IPR009057">
    <property type="entry name" value="Homeodomain-like_sf"/>
</dbReference>
<dbReference type="PANTHER" id="PTHR47506">
    <property type="entry name" value="TRANSCRIPTIONAL REGULATORY PROTEIN"/>
    <property type="match status" value="1"/>
</dbReference>
<feature type="domain" description="HTH tetR-type" evidence="5">
    <location>
        <begin position="5"/>
        <end position="65"/>
    </location>
</feature>
<dbReference type="InterPro" id="IPR036271">
    <property type="entry name" value="Tet_transcr_reg_TetR-rel_C_sf"/>
</dbReference>
<evidence type="ECO:0000256" key="3">
    <source>
        <dbReference type="ARBA" id="ARBA00023163"/>
    </source>
</evidence>
<dbReference type="Gene3D" id="1.10.357.10">
    <property type="entry name" value="Tetracycline Repressor, domain 2"/>
    <property type="match status" value="1"/>
</dbReference>
<dbReference type="EMBL" id="BSPG01000008">
    <property type="protein sequence ID" value="GLS43987.1"/>
    <property type="molecule type" value="Genomic_DNA"/>
</dbReference>
<reference evidence="6" key="4">
    <citation type="submission" date="2023-01" db="EMBL/GenBank/DDBJ databases">
        <title>Draft genome sequence of Methylobacterium brachythecii strain NBRC 107710.</title>
        <authorList>
            <person name="Sun Q."/>
            <person name="Mori K."/>
        </authorList>
    </citation>
    <scope>NUCLEOTIDE SEQUENCE</scope>
    <source>
        <strain evidence="6">NBRC 107710</strain>
    </source>
</reference>
<dbReference type="InterPro" id="IPR054156">
    <property type="entry name" value="YxaF_TetR_C"/>
</dbReference>
<keyword evidence="9" id="KW-1185">Reference proteome</keyword>
<dbReference type="Pfam" id="PF21993">
    <property type="entry name" value="TetR_C_13_2"/>
    <property type="match status" value="1"/>
</dbReference>